<feature type="transmembrane region" description="Helical" evidence="12">
    <location>
        <begin position="423"/>
        <end position="442"/>
    </location>
</feature>
<dbReference type="OMA" id="HEWPDYL"/>
<sequence length="608" mass="72002">MQLPKSLFKKLILIRVVNSLLTRTFFQADEYWQALEPAHLLAYGYGELTWDWKFEIRSYAFPFVFEITYRIIHLLTVLIGYLVEKLTFCIVELLLMLNPNDEFVWRITHELRIRSVDMIPLLEYFGVIYGPKLVMAIIAAIGEYYTIKLVQKLYLCTLDKDAFNKRDEKGSDYNLITQLVFVLTITNLFNAYIITRSFINSFEMVLTAISLYYWDWSATCSHVDSFQFFKSLTVAMFTCLQRPTNSFIWIILGVFLLINMAKQEKHIFEFIRLFISIISAFLTAFFLNSTIDFYFYKKLSFPIINFIKFNFTSSLSSFYGTAPWHFHITQSLPFVLGYSIIFFVPTLFIRSSFPSAIKKYPSQLNNPFFQIKTVIVLNIIAYSCIGHKEFRFVYSLQPLFLIMTTFFLLRLYRNEEFNQLVKLILFIGSILSLIFMTLLNFINESGSIEVMKFLHNEPYPIESVGFIMPCHSTPWQSYLHRNDIPELWSISCIPPLHLLGDTNTKLKLPNYMDESDYLYENMEEFFLKNFPPITEGEKGKHEGKGSIAKKYEWPEYLIIFQQMDDIFMRKYLEPSSYHEYKRIFNSYFHWDSRRTGDIIIYKRKANKL</sequence>
<evidence type="ECO:0000256" key="6">
    <source>
        <dbReference type="ARBA" id="ARBA00022679"/>
    </source>
</evidence>
<feature type="transmembrane region" description="Helical" evidence="12">
    <location>
        <begin position="369"/>
        <end position="385"/>
    </location>
</feature>
<evidence type="ECO:0000256" key="11">
    <source>
        <dbReference type="ARBA" id="ARBA00024708"/>
    </source>
</evidence>
<dbReference type="EC" id="2.4.1.-" evidence="12"/>
<evidence type="ECO:0000313" key="14">
    <source>
        <dbReference type="EMBL" id="CCD26502.1"/>
    </source>
</evidence>
<feature type="transmembrane region" description="Helical" evidence="12">
    <location>
        <begin position="234"/>
        <end position="258"/>
    </location>
</feature>
<dbReference type="PANTHER" id="PTHR22760">
    <property type="entry name" value="GLYCOSYLTRANSFERASE"/>
    <property type="match status" value="1"/>
</dbReference>
<feature type="transmembrane region" description="Helical" evidence="12">
    <location>
        <begin position="270"/>
        <end position="287"/>
    </location>
</feature>
<dbReference type="GO" id="GO:0005789">
    <property type="term" value="C:endoplasmic reticulum membrane"/>
    <property type="evidence" value="ECO:0007669"/>
    <property type="project" value="UniProtKB-SubCell"/>
</dbReference>
<feature type="transmembrane region" description="Helical" evidence="12">
    <location>
        <begin position="71"/>
        <end position="97"/>
    </location>
</feature>
<feature type="transmembrane region" description="Helical" evidence="12">
    <location>
        <begin position="392"/>
        <end position="411"/>
    </location>
</feature>
<keyword evidence="4" id="KW-0337">GPI-anchor biosynthesis</keyword>
<dbReference type="AlphaFoldDB" id="G0WFE1"/>
<keyword evidence="15" id="KW-1185">Reference proteome</keyword>
<feature type="transmembrane region" description="Helical" evidence="12">
    <location>
        <begin position="331"/>
        <end position="349"/>
    </location>
</feature>
<evidence type="ECO:0000256" key="4">
    <source>
        <dbReference type="ARBA" id="ARBA00022502"/>
    </source>
</evidence>
<organism evidence="14 15">
    <name type="scientific">Naumovozyma dairenensis (strain ATCC 10597 / BCRC 20456 / CBS 421 / NBRC 0211 / NRRL Y-12639)</name>
    <name type="common">Saccharomyces dairenensis</name>
    <dbReference type="NCBI Taxonomy" id="1071378"/>
    <lineage>
        <taxon>Eukaryota</taxon>
        <taxon>Fungi</taxon>
        <taxon>Dikarya</taxon>
        <taxon>Ascomycota</taxon>
        <taxon>Saccharomycotina</taxon>
        <taxon>Saccharomycetes</taxon>
        <taxon>Saccharomycetales</taxon>
        <taxon>Saccharomycetaceae</taxon>
        <taxon>Naumovozyma</taxon>
    </lineage>
</organism>
<dbReference type="PANTHER" id="PTHR22760:SF4">
    <property type="entry name" value="GPI MANNOSYLTRANSFERASE 3"/>
    <property type="match status" value="1"/>
</dbReference>
<keyword evidence="6" id="KW-0808">Transferase</keyword>
<comment type="similarity">
    <text evidence="3">Belongs to the glycosyltransferase 22 family. PIGB subfamily.</text>
</comment>
<evidence type="ECO:0000256" key="9">
    <source>
        <dbReference type="ARBA" id="ARBA00022989"/>
    </source>
</evidence>
<feature type="transmembrane region" description="Helical" evidence="12">
    <location>
        <begin position="118"/>
        <end position="141"/>
    </location>
</feature>
<keyword evidence="5 12" id="KW-0328">Glycosyltransferase</keyword>
<accession>G0WFE1</accession>
<protein>
    <recommendedName>
        <fullName evidence="12">Mannosyltransferase</fullName>
        <ecNumber evidence="12">2.4.1.-</ecNumber>
    </recommendedName>
</protein>
<evidence type="ECO:0000256" key="3">
    <source>
        <dbReference type="ARBA" id="ARBA00006065"/>
    </source>
</evidence>
<comment type="function">
    <text evidence="11">Mannosyltransferase involved in glycosylphosphatidylinositol-anchor biosynthesis. Transfers the third mannose to Man2-GlcN-acyl-PI during GPI precursor assembly.</text>
</comment>
<proteinExistence type="inferred from homology"/>
<comment type="pathway">
    <text evidence="2">Glycolipid biosynthesis; glycosylphosphatidylinositol-anchor biosynthesis.</text>
</comment>
<keyword evidence="7 12" id="KW-0812">Transmembrane</keyword>
<dbReference type="InterPro" id="IPR005599">
    <property type="entry name" value="GPI_mannosylTrfase"/>
</dbReference>
<dbReference type="Proteomes" id="UP000000689">
    <property type="component" value="Chromosome 8"/>
</dbReference>
<name>G0WFE1_NAUDC</name>
<feature type="transmembrane region" description="Helical" evidence="12">
    <location>
        <begin position="299"/>
        <end position="319"/>
    </location>
</feature>
<dbReference type="HOGENOM" id="CLU_012353_2_0_1"/>
<evidence type="ECO:0000256" key="2">
    <source>
        <dbReference type="ARBA" id="ARBA00004687"/>
    </source>
</evidence>
<feature type="signal peptide" evidence="13">
    <location>
        <begin position="1"/>
        <end position="19"/>
    </location>
</feature>
<feature type="transmembrane region" description="Helical" evidence="12">
    <location>
        <begin position="175"/>
        <end position="193"/>
    </location>
</feature>
<evidence type="ECO:0000256" key="13">
    <source>
        <dbReference type="SAM" id="SignalP"/>
    </source>
</evidence>
<feature type="chain" id="PRO_5003410961" description="Mannosyltransferase" evidence="13">
    <location>
        <begin position="20"/>
        <end position="608"/>
    </location>
</feature>
<dbReference type="STRING" id="1071378.G0WFE1"/>
<dbReference type="GO" id="GO:0000026">
    <property type="term" value="F:alpha-1,2-mannosyltransferase activity"/>
    <property type="evidence" value="ECO:0007669"/>
    <property type="project" value="EnsemblFungi"/>
</dbReference>
<evidence type="ECO:0000256" key="1">
    <source>
        <dbReference type="ARBA" id="ARBA00004477"/>
    </source>
</evidence>
<keyword evidence="10 12" id="KW-0472">Membrane</keyword>
<dbReference type="KEGG" id="ndi:NDAI_0H03290"/>
<dbReference type="GeneID" id="11496033"/>
<dbReference type="EMBL" id="HE580274">
    <property type="protein sequence ID" value="CCD26502.1"/>
    <property type="molecule type" value="Genomic_DNA"/>
</dbReference>
<evidence type="ECO:0000256" key="8">
    <source>
        <dbReference type="ARBA" id="ARBA00022824"/>
    </source>
</evidence>
<dbReference type="GO" id="GO:0006506">
    <property type="term" value="P:GPI anchor biosynthetic process"/>
    <property type="evidence" value="ECO:0007669"/>
    <property type="project" value="UniProtKB-UniPathway"/>
</dbReference>
<gene>
    <name evidence="14" type="primary">NDAI0H03290</name>
    <name evidence="14" type="ordered locus">NDAI_0H03290</name>
</gene>
<dbReference type="Pfam" id="PF03901">
    <property type="entry name" value="Glyco_transf_22"/>
    <property type="match status" value="1"/>
</dbReference>
<reference evidence="14 15" key="1">
    <citation type="journal article" date="2011" name="Proc. Natl. Acad. Sci. U.S.A.">
        <title>Evolutionary erosion of yeast sex chromosomes by mating-type switching accidents.</title>
        <authorList>
            <person name="Gordon J.L."/>
            <person name="Armisen D."/>
            <person name="Proux-Wera E."/>
            <person name="Oheigeartaigh S.S."/>
            <person name="Byrne K.P."/>
            <person name="Wolfe K.H."/>
        </authorList>
    </citation>
    <scope>NUCLEOTIDE SEQUENCE [LARGE SCALE GENOMIC DNA]</scope>
    <source>
        <strain evidence="15">ATCC 10597 / BCRC 20456 / CBS 421 / NBRC 0211 / NRRL Y-12639</strain>
    </source>
</reference>
<evidence type="ECO:0000256" key="5">
    <source>
        <dbReference type="ARBA" id="ARBA00022676"/>
    </source>
</evidence>
<dbReference type="eggNOG" id="KOG1771">
    <property type="taxonomic scope" value="Eukaryota"/>
</dbReference>
<evidence type="ECO:0000313" key="15">
    <source>
        <dbReference type="Proteomes" id="UP000000689"/>
    </source>
</evidence>
<keyword evidence="9 12" id="KW-1133">Transmembrane helix</keyword>
<dbReference type="OrthoDB" id="416834at2759"/>
<comment type="subcellular location">
    <subcellularLocation>
        <location evidence="1 12">Endoplasmic reticulum membrane</location>
        <topology evidence="1 12">Multi-pass membrane protein</topology>
    </subcellularLocation>
</comment>
<keyword evidence="8 12" id="KW-0256">Endoplasmic reticulum</keyword>
<keyword evidence="13" id="KW-0732">Signal</keyword>
<dbReference type="UniPathway" id="UPA00196"/>
<dbReference type="RefSeq" id="XP_003671745.1">
    <property type="nucleotide sequence ID" value="XM_003671697.1"/>
</dbReference>
<evidence type="ECO:0000256" key="7">
    <source>
        <dbReference type="ARBA" id="ARBA00022692"/>
    </source>
</evidence>
<evidence type="ECO:0000256" key="12">
    <source>
        <dbReference type="RuleBase" id="RU363075"/>
    </source>
</evidence>
<evidence type="ECO:0000256" key="10">
    <source>
        <dbReference type="ARBA" id="ARBA00023136"/>
    </source>
</evidence>